<protein>
    <submittedName>
        <fullName evidence="1">Uncharacterized protein</fullName>
    </submittedName>
</protein>
<dbReference type="EnsemblMetazoa" id="OVOC3820.1">
    <property type="protein sequence ID" value="OVOC3820.1"/>
    <property type="gene ID" value="WBGene00240629"/>
</dbReference>
<proteinExistence type="predicted"/>
<keyword evidence="2" id="KW-1185">Reference proteome</keyword>
<organism evidence="1 2">
    <name type="scientific">Onchocerca volvulus</name>
    <dbReference type="NCBI Taxonomy" id="6282"/>
    <lineage>
        <taxon>Eukaryota</taxon>
        <taxon>Metazoa</taxon>
        <taxon>Ecdysozoa</taxon>
        <taxon>Nematoda</taxon>
        <taxon>Chromadorea</taxon>
        <taxon>Rhabditida</taxon>
        <taxon>Spirurina</taxon>
        <taxon>Spiruromorpha</taxon>
        <taxon>Filarioidea</taxon>
        <taxon>Onchocercidae</taxon>
        <taxon>Onchocerca</taxon>
    </lineage>
</organism>
<reference evidence="2" key="1">
    <citation type="submission" date="2013-10" db="EMBL/GenBank/DDBJ databases">
        <title>Genome sequencing of Onchocerca volvulus.</title>
        <authorList>
            <person name="Cotton J."/>
            <person name="Tsai J."/>
            <person name="Stanley E."/>
            <person name="Tracey A."/>
            <person name="Holroyd N."/>
            <person name="Lustigman S."/>
            <person name="Berriman M."/>
        </authorList>
    </citation>
    <scope>NUCLEOTIDE SEQUENCE</scope>
</reference>
<reference evidence="1" key="2">
    <citation type="submission" date="2022-06" db="UniProtKB">
        <authorList>
            <consortium name="EnsemblMetazoa"/>
        </authorList>
    </citation>
    <scope>IDENTIFICATION</scope>
</reference>
<accession>A0A8R1Y031</accession>
<name>A0A8R1Y031_ONCVO</name>
<evidence type="ECO:0000313" key="1">
    <source>
        <dbReference type="EnsemblMetazoa" id="OVOC3820.1"/>
    </source>
</evidence>
<sequence>MCACACMHACVCLHADVHSTWVAIPGDNSSIALTLRHVIDRKKHQIPQNLQSNSTYAAGTRLSFDGPFICKRHCTDCQSAMNYIGFSQLGPEFGTSSAFSQCILTALSLLLLRTVVRVYGEISNYFEALSNCLRKSSICNK</sequence>
<evidence type="ECO:0000313" key="2">
    <source>
        <dbReference type="Proteomes" id="UP000024404"/>
    </source>
</evidence>
<dbReference type="AlphaFoldDB" id="A0A8R1Y031"/>
<dbReference type="Proteomes" id="UP000024404">
    <property type="component" value="Unassembled WGS sequence"/>
</dbReference>
<dbReference type="EMBL" id="CMVM020000122">
    <property type="status" value="NOT_ANNOTATED_CDS"/>
    <property type="molecule type" value="Genomic_DNA"/>
</dbReference>